<feature type="transmembrane region" description="Helical" evidence="1">
    <location>
        <begin position="133"/>
        <end position="153"/>
    </location>
</feature>
<dbReference type="PANTHER" id="PTHR30590:SF2">
    <property type="entry name" value="INNER MEMBRANE PROTEIN"/>
    <property type="match status" value="1"/>
</dbReference>
<comment type="caution">
    <text evidence="3">The sequence shown here is derived from an EMBL/GenBank/DDBJ whole genome shotgun (WGS) entry which is preliminary data.</text>
</comment>
<dbReference type="PANTHER" id="PTHR30590">
    <property type="entry name" value="INNER MEMBRANE PROTEIN"/>
    <property type="match status" value="1"/>
</dbReference>
<feature type="transmembrane region" description="Helical" evidence="1">
    <location>
        <begin position="47"/>
        <end position="70"/>
    </location>
</feature>
<name>A0AA37UMN6_9MICO</name>
<evidence type="ECO:0000256" key="1">
    <source>
        <dbReference type="SAM" id="Phobius"/>
    </source>
</evidence>
<dbReference type="RefSeq" id="WP_284232785.1">
    <property type="nucleotide sequence ID" value="NZ_BSUL01000001.1"/>
</dbReference>
<organism evidence="3 4">
    <name type="scientific">Arenivirga flava</name>
    <dbReference type="NCBI Taxonomy" id="1930060"/>
    <lineage>
        <taxon>Bacteria</taxon>
        <taxon>Bacillati</taxon>
        <taxon>Actinomycetota</taxon>
        <taxon>Actinomycetes</taxon>
        <taxon>Micrococcales</taxon>
        <taxon>Microbacteriaceae</taxon>
        <taxon>Arenivirga</taxon>
    </lineage>
</organism>
<keyword evidence="1" id="KW-0472">Membrane</keyword>
<evidence type="ECO:0000313" key="3">
    <source>
        <dbReference type="EMBL" id="GMA29060.1"/>
    </source>
</evidence>
<feature type="transmembrane region" description="Helical" evidence="1">
    <location>
        <begin position="225"/>
        <end position="242"/>
    </location>
</feature>
<feature type="transmembrane region" description="Helical" evidence="1">
    <location>
        <begin position="254"/>
        <end position="272"/>
    </location>
</feature>
<protein>
    <recommendedName>
        <fullName evidence="2">DUF418 domain-containing protein</fullName>
    </recommendedName>
</protein>
<evidence type="ECO:0000259" key="2">
    <source>
        <dbReference type="Pfam" id="PF04235"/>
    </source>
</evidence>
<sequence length="374" mass="40376">MSRRIDAIDVVRGVAILGTLWTNIWLFTDPWGLLGGLSAVGQGGEAWIQALSQGKFLALLTLTFGVGLAIQHDSAVRRGVRWPGRYLWRAFLLLLDGVVNYILIAEFDVLMGYAVTGAIVAWLLLTRPRTQRVVIAVTGSLHLLVITGLALLLTTVPPSEPPTGVSPYASESFLGLAAFRLENVLAFRAEPVLIGCLSIAMFLLGAHLHRAGVFAEAGARIRRRLMLLGGLALPVDLALGGLGGEAGVLLQRYAIAPLVALGLLALLAELCLRRGTDGWAPRRLREVGRVALSAYLLQNLLAGAVFYGWGLGLAELLGELRTPVTLAAWAAISAAIVLAAHLWLRRFRLGPVEWLWKRGEQLLPERRRADAPVP</sequence>
<dbReference type="InterPro" id="IPR052529">
    <property type="entry name" value="Bact_Transport_Assoc"/>
</dbReference>
<dbReference type="Pfam" id="PF04235">
    <property type="entry name" value="DUF418"/>
    <property type="match status" value="1"/>
</dbReference>
<keyword evidence="4" id="KW-1185">Reference proteome</keyword>
<feature type="transmembrane region" description="Helical" evidence="1">
    <location>
        <begin position="326"/>
        <end position="344"/>
    </location>
</feature>
<feature type="transmembrane region" description="Helical" evidence="1">
    <location>
        <begin position="7"/>
        <end position="27"/>
    </location>
</feature>
<accession>A0AA37UMN6</accession>
<feature type="transmembrane region" description="Helical" evidence="1">
    <location>
        <begin position="292"/>
        <end position="314"/>
    </location>
</feature>
<proteinExistence type="predicted"/>
<feature type="transmembrane region" description="Helical" evidence="1">
    <location>
        <begin position="86"/>
        <end position="104"/>
    </location>
</feature>
<dbReference type="InterPro" id="IPR007349">
    <property type="entry name" value="DUF418"/>
</dbReference>
<keyword evidence="1" id="KW-0812">Transmembrane</keyword>
<dbReference type="Proteomes" id="UP001157160">
    <property type="component" value="Unassembled WGS sequence"/>
</dbReference>
<gene>
    <name evidence="3" type="ORF">GCM10025874_23130</name>
</gene>
<feature type="domain" description="DUF418" evidence="2">
    <location>
        <begin position="209"/>
        <end position="359"/>
    </location>
</feature>
<evidence type="ECO:0000313" key="4">
    <source>
        <dbReference type="Proteomes" id="UP001157160"/>
    </source>
</evidence>
<dbReference type="EMBL" id="BSUL01000001">
    <property type="protein sequence ID" value="GMA29060.1"/>
    <property type="molecule type" value="Genomic_DNA"/>
</dbReference>
<keyword evidence="1" id="KW-1133">Transmembrane helix</keyword>
<reference evidence="3 4" key="1">
    <citation type="journal article" date="2014" name="Int. J. Syst. Evol. Microbiol.">
        <title>Complete genome sequence of Corynebacterium casei LMG S-19264T (=DSM 44701T), isolated from a smear-ripened cheese.</title>
        <authorList>
            <consortium name="US DOE Joint Genome Institute (JGI-PGF)"/>
            <person name="Walter F."/>
            <person name="Albersmeier A."/>
            <person name="Kalinowski J."/>
            <person name="Ruckert C."/>
        </authorList>
    </citation>
    <scope>NUCLEOTIDE SEQUENCE [LARGE SCALE GENOMIC DNA]</scope>
    <source>
        <strain evidence="3 4">NBRC 112289</strain>
    </source>
</reference>
<dbReference type="AlphaFoldDB" id="A0AA37UMN6"/>
<feature type="transmembrane region" description="Helical" evidence="1">
    <location>
        <begin position="192"/>
        <end position="213"/>
    </location>
</feature>
<feature type="transmembrane region" description="Helical" evidence="1">
    <location>
        <begin position="110"/>
        <end position="126"/>
    </location>
</feature>